<dbReference type="Proteomes" id="UP000746751">
    <property type="component" value="Unassembled WGS sequence"/>
</dbReference>
<gene>
    <name evidence="1" type="ORF">K8U80_04050</name>
</gene>
<evidence type="ECO:0000313" key="1">
    <source>
        <dbReference type="EMBL" id="HJG30552.1"/>
    </source>
</evidence>
<dbReference type="AlphaFoldDB" id="A0A921LR09"/>
<reference evidence="1" key="1">
    <citation type="journal article" date="2021" name="PeerJ">
        <title>Extensive microbial diversity within the chicken gut microbiome revealed by metagenomics and culture.</title>
        <authorList>
            <person name="Gilroy R."/>
            <person name="Ravi A."/>
            <person name="Getino M."/>
            <person name="Pursley I."/>
            <person name="Horton D.L."/>
            <person name="Alikhan N.F."/>
            <person name="Baker D."/>
            <person name="Gharbi K."/>
            <person name="Hall N."/>
            <person name="Watson M."/>
            <person name="Adriaenssens E.M."/>
            <person name="Foster-Nyarko E."/>
            <person name="Jarju S."/>
            <person name="Secka A."/>
            <person name="Antonio M."/>
            <person name="Oren A."/>
            <person name="Chaudhuri R.R."/>
            <person name="La Ragione R."/>
            <person name="Hildebrand F."/>
            <person name="Pallen M.J."/>
        </authorList>
    </citation>
    <scope>NUCLEOTIDE SEQUENCE</scope>
    <source>
        <strain evidence="1">ChiGjej2B2-7701</strain>
    </source>
</reference>
<accession>A0A921LR09</accession>
<comment type="caution">
    <text evidence="1">The sequence shown here is derived from an EMBL/GenBank/DDBJ whole genome shotgun (WGS) entry which is preliminary data.</text>
</comment>
<name>A0A921LR09_9ACTN</name>
<proteinExistence type="predicted"/>
<organism evidence="1 2">
    <name type="scientific">Collinsella ihumii</name>
    <dbReference type="NCBI Taxonomy" id="1720204"/>
    <lineage>
        <taxon>Bacteria</taxon>
        <taxon>Bacillati</taxon>
        <taxon>Actinomycetota</taxon>
        <taxon>Coriobacteriia</taxon>
        <taxon>Coriobacteriales</taxon>
        <taxon>Coriobacteriaceae</taxon>
        <taxon>Collinsella</taxon>
    </lineage>
</organism>
<protein>
    <submittedName>
        <fullName evidence="1">Uncharacterized protein</fullName>
    </submittedName>
</protein>
<dbReference type="EMBL" id="DYVF01000029">
    <property type="protein sequence ID" value="HJG30552.1"/>
    <property type="molecule type" value="Genomic_DNA"/>
</dbReference>
<evidence type="ECO:0000313" key="2">
    <source>
        <dbReference type="Proteomes" id="UP000746751"/>
    </source>
</evidence>
<sequence length="74" mass="8300">MEYLSAPVFKNNYEFAYTPLEHEDDYGYRVRNFDGAPAIGIGSGNQMGFFADLMRQWDGNAKSLMPARSPGKST</sequence>
<reference evidence="1" key="2">
    <citation type="submission" date="2021-09" db="EMBL/GenBank/DDBJ databases">
        <authorList>
            <person name="Gilroy R."/>
        </authorList>
    </citation>
    <scope>NUCLEOTIDE SEQUENCE</scope>
    <source>
        <strain evidence="1">ChiGjej2B2-7701</strain>
    </source>
</reference>